<reference evidence="3 4" key="1">
    <citation type="submission" date="2021-08" db="EMBL/GenBank/DDBJ databases">
        <title>Comparative Genomics Analysis of the Genus Qipengyuania Reveals Extensive Genetic Diversity and Metabolic Versatility, Including the Description of Fifteen Novel Species.</title>
        <authorList>
            <person name="Liu Y."/>
        </authorList>
    </citation>
    <scope>NUCLEOTIDE SEQUENCE [LARGE SCALE GENOMIC DNA]</scope>
    <source>
        <strain evidence="3 4">1XM2-8</strain>
    </source>
</reference>
<evidence type="ECO:0000313" key="3">
    <source>
        <dbReference type="EMBL" id="QZD86179.1"/>
    </source>
</evidence>
<protein>
    <submittedName>
        <fullName evidence="3">Nuclear transport factor 2 family protein</fullName>
    </submittedName>
</protein>
<gene>
    <name evidence="3" type="ORF">K3166_07800</name>
</gene>
<name>A0ABX8ZDA6_9SPHN</name>
<keyword evidence="4" id="KW-1185">Reference proteome</keyword>
<keyword evidence="1" id="KW-0732">Signal</keyword>
<dbReference type="Gene3D" id="3.10.450.50">
    <property type="match status" value="1"/>
</dbReference>
<feature type="signal peptide" evidence="1">
    <location>
        <begin position="1"/>
        <end position="17"/>
    </location>
</feature>
<evidence type="ECO:0000313" key="4">
    <source>
        <dbReference type="Proteomes" id="UP000824280"/>
    </source>
</evidence>
<dbReference type="SUPFAM" id="SSF54427">
    <property type="entry name" value="NTF2-like"/>
    <property type="match status" value="1"/>
</dbReference>
<dbReference type="InterPro" id="IPR027843">
    <property type="entry name" value="DUF4440"/>
</dbReference>
<feature type="domain" description="DUF4440" evidence="2">
    <location>
        <begin position="44"/>
        <end position="139"/>
    </location>
</feature>
<dbReference type="Pfam" id="PF14534">
    <property type="entry name" value="DUF4440"/>
    <property type="match status" value="1"/>
</dbReference>
<dbReference type="Proteomes" id="UP000824280">
    <property type="component" value="Chromosome"/>
</dbReference>
<sequence>MRTVKFAITAFALGAFAAPLSAQQWTDNQTEVWTYVSESWSEHVDPGTWSEELDPNGYGWNTDYPVPTSRDQMAARTRVFGAEGKVLHYQLDPIKIAVSGDTAIAFYYANVVETNYEGKRENSTERCADTLVKRGGQWRFLGWFCETKSSGSDD</sequence>
<feature type="chain" id="PRO_5047035150" evidence="1">
    <location>
        <begin position="18"/>
        <end position="154"/>
    </location>
</feature>
<evidence type="ECO:0000256" key="1">
    <source>
        <dbReference type="SAM" id="SignalP"/>
    </source>
</evidence>
<proteinExistence type="predicted"/>
<organism evidence="3 4">
    <name type="scientific">Qipengyuania psychrotolerans</name>
    <dbReference type="NCBI Taxonomy" id="2867238"/>
    <lineage>
        <taxon>Bacteria</taxon>
        <taxon>Pseudomonadati</taxon>
        <taxon>Pseudomonadota</taxon>
        <taxon>Alphaproteobacteria</taxon>
        <taxon>Sphingomonadales</taxon>
        <taxon>Erythrobacteraceae</taxon>
        <taxon>Qipengyuania</taxon>
    </lineage>
</organism>
<accession>A0ABX8ZDA6</accession>
<dbReference type="InterPro" id="IPR032710">
    <property type="entry name" value="NTF2-like_dom_sf"/>
</dbReference>
<evidence type="ECO:0000259" key="2">
    <source>
        <dbReference type="Pfam" id="PF14534"/>
    </source>
</evidence>
<dbReference type="RefSeq" id="WP_221421725.1">
    <property type="nucleotide sequence ID" value="NZ_CP081297.1"/>
</dbReference>
<dbReference type="EMBL" id="CP081297">
    <property type="protein sequence ID" value="QZD86179.1"/>
    <property type="molecule type" value="Genomic_DNA"/>
</dbReference>